<keyword evidence="4 7" id="KW-0862">Zinc</keyword>
<keyword evidence="6 7" id="KW-0030">Aminoacyl-tRNA synthetase</keyword>
<sequence>MKAKEVCGRFAPSPSGRMHLGNLLCGLIAWLSVRSQNGKMILRQEDLDEMRCPRSYAELIEQDLRWFGLDWDEGGLAGSGSHAPYLQSRRSEIYQQYLDKLNQKGLLYPCFCSRAQLHAASAPHLEDGQVLYPGTCRHLTPEQIAQKRKIRPPALRVKVPDETVTFTDLHYGLVEQNLATQCGDFILRRSDGVFAYQLAVTVDDGLMGVTQVIRGRDLLSSTPRQIWLLRELGFPVPEYGHIPLLLDETGNRLSKRDLSLDLGELRKRFGRPEPILGKLAYAAGLLDRPEPASARELIPVFSWEKIPKTDLYCPEGLRLENSGNVHSLL</sequence>
<proteinExistence type="inferred from homology"/>
<evidence type="ECO:0000259" key="9">
    <source>
        <dbReference type="Pfam" id="PF00749"/>
    </source>
</evidence>
<evidence type="ECO:0000256" key="1">
    <source>
        <dbReference type="ARBA" id="ARBA00022598"/>
    </source>
</evidence>
<dbReference type="EMBL" id="DVGY01000150">
    <property type="protein sequence ID" value="HIR41475.1"/>
    <property type="molecule type" value="Genomic_DNA"/>
</dbReference>
<feature type="binding site" evidence="7">
    <location>
        <position position="136"/>
    </location>
    <ligand>
        <name>Zn(2+)</name>
        <dbReference type="ChEBI" id="CHEBI:29105"/>
    </ligand>
</feature>
<dbReference type="GO" id="GO:0005829">
    <property type="term" value="C:cytosol"/>
    <property type="evidence" value="ECO:0007669"/>
    <property type="project" value="TreeGrafter"/>
</dbReference>
<feature type="short sequence motif" description="'HIGH' region" evidence="7">
    <location>
        <begin position="12"/>
        <end position="22"/>
    </location>
</feature>
<dbReference type="NCBIfam" id="NF004314">
    <property type="entry name" value="PRK05710.1-3"/>
    <property type="match status" value="1"/>
</dbReference>
<comment type="similarity">
    <text evidence="7">Belongs to the class-I aminoacyl-tRNA synthetase family. GluQ subfamily.</text>
</comment>
<feature type="binding site" evidence="7">
    <location>
        <position position="132"/>
    </location>
    <ligand>
        <name>Zn(2+)</name>
        <dbReference type="ChEBI" id="CHEBI:29105"/>
    </ligand>
</feature>
<dbReference type="PRINTS" id="PR00987">
    <property type="entry name" value="TRNASYNTHGLU"/>
</dbReference>
<accession>A0A9D1DED1</accession>
<dbReference type="GO" id="GO:0006400">
    <property type="term" value="P:tRNA modification"/>
    <property type="evidence" value="ECO:0007669"/>
    <property type="project" value="InterPro"/>
</dbReference>
<dbReference type="Pfam" id="PF00749">
    <property type="entry name" value="tRNA-synt_1c"/>
    <property type="match status" value="1"/>
</dbReference>
<dbReference type="Gene3D" id="3.40.50.620">
    <property type="entry name" value="HUPs"/>
    <property type="match status" value="1"/>
</dbReference>
<dbReference type="PANTHER" id="PTHR43311">
    <property type="entry name" value="GLUTAMATE--TRNA LIGASE"/>
    <property type="match status" value="1"/>
</dbReference>
<dbReference type="GO" id="GO:0008270">
    <property type="term" value="F:zinc ion binding"/>
    <property type="evidence" value="ECO:0007669"/>
    <property type="project" value="UniProtKB-UniRule"/>
</dbReference>
<evidence type="ECO:0000256" key="7">
    <source>
        <dbReference type="HAMAP-Rule" id="MF_01428"/>
    </source>
</evidence>
<comment type="cofactor">
    <cofactor evidence="7">
        <name>Zn(2+)</name>
        <dbReference type="ChEBI" id="CHEBI:29105"/>
    </cofactor>
    <text evidence="7">Binds 1 zinc ion per subunit.</text>
</comment>
<dbReference type="InterPro" id="IPR014729">
    <property type="entry name" value="Rossmann-like_a/b/a_fold"/>
</dbReference>
<feature type="binding site" evidence="7">
    <location>
        <position position="112"/>
    </location>
    <ligand>
        <name>Zn(2+)</name>
        <dbReference type="ChEBI" id="CHEBI:29105"/>
    </ligand>
</feature>
<evidence type="ECO:0000313" key="10">
    <source>
        <dbReference type="EMBL" id="HIR41475.1"/>
    </source>
</evidence>
<evidence type="ECO:0000256" key="2">
    <source>
        <dbReference type="ARBA" id="ARBA00022723"/>
    </source>
</evidence>
<gene>
    <name evidence="7 10" type="primary">gluQ</name>
    <name evidence="10" type="ORF">IAB36_06590</name>
</gene>
<dbReference type="GO" id="GO:0004818">
    <property type="term" value="F:glutamate-tRNA ligase activity"/>
    <property type="evidence" value="ECO:0007669"/>
    <property type="project" value="TreeGrafter"/>
</dbReference>
<name>A0A9D1DED1_9FIRM</name>
<evidence type="ECO:0000256" key="5">
    <source>
        <dbReference type="ARBA" id="ARBA00022840"/>
    </source>
</evidence>
<dbReference type="InterPro" id="IPR022380">
    <property type="entry name" value="Glu-Q_tRNA(Asp)_Synthase"/>
</dbReference>
<evidence type="ECO:0000256" key="6">
    <source>
        <dbReference type="ARBA" id="ARBA00023146"/>
    </source>
</evidence>
<dbReference type="Proteomes" id="UP000886749">
    <property type="component" value="Unassembled WGS sequence"/>
</dbReference>
<evidence type="ECO:0000256" key="8">
    <source>
        <dbReference type="RuleBase" id="RU363037"/>
    </source>
</evidence>
<keyword evidence="2 7" id="KW-0479">Metal-binding</keyword>
<feature type="binding site" evidence="7">
    <location>
        <position position="255"/>
    </location>
    <ligand>
        <name>ATP</name>
        <dbReference type="ChEBI" id="CHEBI:30616"/>
    </ligand>
</feature>
<feature type="binding site" evidence="7">
    <location>
        <position position="45"/>
    </location>
    <ligand>
        <name>L-glutamate</name>
        <dbReference type="ChEBI" id="CHEBI:29985"/>
    </ligand>
</feature>
<feature type="binding site" evidence="7">
    <location>
        <position position="110"/>
    </location>
    <ligand>
        <name>Zn(2+)</name>
        <dbReference type="ChEBI" id="CHEBI:29105"/>
    </ligand>
</feature>
<feature type="binding site" evidence="7">
    <location>
        <begin position="9"/>
        <end position="13"/>
    </location>
    <ligand>
        <name>L-glutamate</name>
        <dbReference type="ChEBI" id="CHEBI:29985"/>
    </ligand>
</feature>
<keyword evidence="8" id="KW-0648">Protein biosynthesis</keyword>
<evidence type="ECO:0000256" key="3">
    <source>
        <dbReference type="ARBA" id="ARBA00022741"/>
    </source>
</evidence>
<protein>
    <recommendedName>
        <fullName evidence="7">Glutamyl-Q tRNA(Asp) synthetase</fullName>
        <shortName evidence="7">Glu-Q-RSs</shortName>
        <ecNumber evidence="7">6.1.1.-</ecNumber>
    </recommendedName>
</protein>
<dbReference type="GO" id="GO:0005524">
    <property type="term" value="F:ATP binding"/>
    <property type="evidence" value="ECO:0007669"/>
    <property type="project" value="UniProtKB-KW"/>
</dbReference>
<dbReference type="SUPFAM" id="SSF52374">
    <property type="entry name" value="Nucleotidylyl transferase"/>
    <property type="match status" value="1"/>
</dbReference>
<feature type="binding site" evidence="7">
    <location>
        <position position="214"/>
    </location>
    <ligand>
        <name>L-glutamate</name>
        <dbReference type="ChEBI" id="CHEBI:29985"/>
    </ligand>
</feature>
<dbReference type="EC" id="6.1.1.-" evidence="7"/>
<organism evidence="10 11">
    <name type="scientific">Candidatus Egerieicola pullicola</name>
    <dbReference type="NCBI Taxonomy" id="2840775"/>
    <lineage>
        <taxon>Bacteria</taxon>
        <taxon>Bacillati</taxon>
        <taxon>Bacillota</taxon>
        <taxon>Clostridia</taxon>
        <taxon>Eubacteriales</taxon>
        <taxon>Oscillospiraceae</taxon>
        <taxon>Oscillospiraceae incertae sedis</taxon>
        <taxon>Candidatus Egerieicola</taxon>
    </lineage>
</organism>
<reference evidence="10" key="1">
    <citation type="submission" date="2020-10" db="EMBL/GenBank/DDBJ databases">
        <authorList>
            <person name="Gilroy R."/>
        </authorList>
    </citation>
    <scope>NUCLEOTIDE SEQUENCE</scope>
    <source>
        <strain evidence="10">CHK184-25365</strain>
    </source>
</reference>
<feature type="domain" description="Glutamyl/glutaminyl-tRNA synthetase class Ib catalytic" evidence="9">
    <location>
        <begin position="6"/>
        <end position="260"/>
    </location>
</feature>
<keyword evidence="5 7" id="KW-0067">ATP-binding</keyword>
<keyword evidence="1 7" id="KW-0436">Ligase</keyword>
<evidence type="ECO:0000313" key="11">
    <source>
        <dbReference type="Proteomes" id="UP000886749"/>
    </source>
</evidence>
<dbReference type="InterPro" id="IPR000924">
    <property type="entry name" value="Glu/Gln-tRNA-synth"/>
</dbReference>
<dbReference type="HAMAP" id="MF_01428">
    <property type="entry name" value="Glu_Q_tRNA_synth"/>
    <property type="match status" value="1"/>
</dbReference>
<feature type="binding site" evidence="7">
    <location>
        <position position="196"/>
    </location>
    <ligand>
        <name>L-glutamate</name>
        <dbReference type="ChEBI" id="CHEBI:29985"/>
    </ligand>
</feature>
<comment type="caution">
    <text evidence="10">The sequence shown here is derived from an EMBL/GenBank/DDBJ whole genome shotgun (WGS) entry which is preliminary data.</text>
</comment>
<dbReference type="InterPro" id="IPR049940">
    <property type="entry name" value="GluQ/Sye"/>
</dbReference>
<dbReference type="PANTHER" id="PTHR43311:SF1">
    <property type="entry name" value="GLUTAMYL-Q TRNA(ASP) SYNTHETASE"/>
    <property type="match status" value="1"/>
</dbReference>
<dbReference type="NCBIfam" id="TIGR03838">
    <property type="entry name" value="queuosine_YadB"/>
    <property type="match status" value="1"/>
</dbReference>
<keyword evidence="3 7" id="KW-0547">Nucleotide-binding</keyword>
<dbReference type="InterPro" id="IPR020058">
    <property type="entry name" value="Glu/Gln-tRNA-synth_Ib_cat-dom"/>
</dbReference>
<comment type="function">
    <text evidence="7">Catalyzes the tRNA-independent activation of glutamate in presence of ATP and the subsequent transfer of glutamate onto a tRNA(Asp). Glutamate is transferred on the 2-amino-5-(4,5-dihydroxy-2-cyclopenten-1-yl) moiety of the queuosine in the wobble position of the QUC anticodon.</text>
</comment>
<feature type="short sequence motif" description="'KMSKS' region" evidence="7">
    <location>
        <begin position="252"/>
        <end position="256"/>
    </location>
</feature>
<dbReference type="GO" id="GO:0006424">
    <property type="term" value="P:glutamyl-tRNA aminoacylation"/>
    <property type="evidence" value="ECO:0007669"/>
    <property type="project" value="InterPro"/>
</dbReference>
<dbReference type="NCBIfam" id="NF004315">
    <property type="entry name" value="PRK05710.1-4"/>
    <property type="match status" value="1"/>
</dbReference>
<dbReference type="AlphaFoldDB" id="A0A9D1DED1"/>
<reference evidence="10" key="2">
    <citation type="journal article" date="2021" name="PeerJ">
        <title>Extensive microbial diversity within the chicken gut microbiome revealed by metagenomics and culture.</title>
        <authorList>
            <person name="Gilroy R."/>
            <person name="Ravi A."/>
            <person name="Getino M."/>
            <person name="Pursley I."/>
            <person name="Horton D.L."/>
            <person name="Alikhan N.F."/>
            <person name="Baker D."/>
            <person name="Gharbi K."/>
            <person name="Hall N."/>
            <person name="Watson M."/>
            <person name="Adriaenssens E.M."/>
            <person name="Foster-Nyarko E."/>
            <person name="Jarju S."/>
            <person name="Secka A."/>
            <person name="Antonio M."/>
            <person name="Oren A."/>
            <person name="Chaudhuri R.R."/>
            <person name="La Ragione R."/>
            <person name="Hildebrand F."/>
            <person name="Pallen M.J."/>
        </authorList>
    </citation>
    <scope>NUCLEOTIDE SEQUENCE</scope>
    <source>
        <strain evidence="10">CHK184-25365</strain>
    </source>
</reference>
<evidence type="ECO:0000256" key="4">
    <source>
        <dbReference type="ARBA" id="ARBA00022833"/>
    </source>
</evidence>